<dbReference type="Proteomes" id="UP000199614">
    <property type="component" value="Unassembled WGS sequence"/>
</dbReference>
<evidence type="ECO:0000256" key="1">
    <source>
        <dbReference type="SAM" id="MobiDB-lite"/>
    </source>
</evidence>
<dbReference type="SUPFAM" id="SSF47598">
    <property type="entry name" value="Ribbon-helix-helix"/>
    <property type="match status" value="1"/>
</dbReference>
<organism evidence="3 4">
    <name type="scientific">Pseudonocardia ammonioxydans</name>
    <dbReference type="NCBI Taxonomy" id="260086"/>
    <lineage>
        <taxon>Bacteria</taxon>
        <taxon>Bacillati</taxon>
        <taxon>Actinomycetota</taxon>
        <taxon>Actinomycetes</taxon>
        <taxon>Pseudonocardiales</taxon>
        <taxon>Pseudonocardiaceae</taxon>
        <taxon>Pseudonocardia</taxon>
    </lineage>
</organism>
<dbReference type="Pfam" id="PF01402">
    <property type="entry name" value="RHH_1"/>
    <property type="match status" value="1"/>
</dbReference>
<accession>A0A1I4YIT0</accession>
<protein>
    <submittedName>
        <fullName evidence="3">Ribbon-helix-helix protein, copG family</fullName>
    </submittedName>
</protein>
<name>A0A1I4YIT0_PSUAM</name>
<dbReference type="AlphaFoldDB" id="A0A1I4YIT0"/>
<proteinExistence type="predicted"/>
<dbReference type="Gene3D" id="1.10.1220.10">
    <property type="entry name" value="Met repressor-like"/>
    <property type="match status" value="1"/>
</dbReference>
<sequence>MSEHDRTGPDIDLAAEEIRDRQGRRITEEYAERAAEEALQIARPGRPSLGTPGRHSPRVSFRIPEQTRRRAEQRAAEEGRSVSELAREALERYLHDTG</sequence>
<evidence type="ECO:0000313" key="3">
    <source>
        <dbReference type="EMBL" id="SFN37926.1"/>
    </source>
</evidence>
<dbReference type="InterPro" id="IPR010985">
    <property type="entry name" value="Ribbon_hlx_hlx"/>
</dbReference>
<dbReference type="InterPro" id="IPR013321">
    <property type="entry name" value="Arc_rbn_hlx_hlx"/>
</dbReference>
<keyword evidence="4" id="KW-1185">Reference proteome</keyword>
<dbReference type="EMBL" id="FOUY01000013">
    <property type="protein sequence ID" value="SFN37926.1"/>
    <property type="molecule type" value="Genomic_DNA"/>
</dbReference>
<feature type="region of interest" description="Disordered" evidence="1">
    <location>
        <begin position="42"/>
        <end position="82"/>
    </location>
</feature>
<dbReference type="InterPro" id="IPR002145">
    <property type="entry name" value="CopG"/>
</dbReference>
<dbReference type="GO" id="GO:0006355">
    <property type="term" value="P:regulation of DNA-templated transcription"/>
    <property type="evidence" value="ECO:0007669"/>
    <property type="project" value="InterPro"/>
</dbReference>
<gene>
    <name evidence="3" type="ORF">SAMN05216207_1013116</name>
</gene>
<dbReference type="RefSeq" id="WP_093343089.1">
    <property type="nucleotide sequence ID" value="NZ_FOUY01000013.1"/>
</dbReference>
<evidence type="ECO:0000313" key="4">
    <source>
        <dbReference type="Proteomes" id="UP000199614"/>
    </source>
</evidence>
<dbReference type="STRING" id="260086.SAMN05216207_1013116"/>
<feature type="compositionally biased region" description="Basic and acidic residues" evidence="1">
    <location>
        <begin position="65"/>
        <end position="82"/>
    </location>
</feature>
<evidence type="ECO:0000259" key="2">
    <source>
        <dbReference type="Pfam" id="PF01402"/>
    </source>
</evidence>
<feature type="domain" description="Ribbon-helix-helix protein CopG" evidence="2">
    <location>
        <begin position="58"/>
        <end position="94"/>
    </location>
</feature>
<reference evidence="3 4" key="1">
    <citation type="submission" date="2016-10" db="EMBL/GenBank/DDBJ databases">
        <authorList>
            <person name="de Groot N.N."/>
        </authorList>
    </citation>
    <scope>NUCLEOTIDE SEQUENCE [LARGE SCALE GENOMIC DNA]</scope>
    <source>
        <strain evidence="3 4">CGMCC 4.1877</strain>
    </source>
</reference>